<proteinExistence type="predicted"/>
<dbReference type="EMBL" id="JAGKQM010000015">
    <property type="protein sequence ID" value="KAH0879177.1"/>
    <property type="molecule type" value="Genomic_DNA"/>
</dbReference>
<comment type="caution">
    <text evidence="1">The sequence shown here is derived from an EMBL/GenBank/DDBJ whole genome shotgun (WGS) entry which is preliminary data.</text>
</comment>
<reference evidence="1 2" key="1">
    <citation type="submission" date="2021-05" db="EMBL/GenBank/DDBJ databases">
        <title>Genome Assembly of Synthetic Allotetraploid Brassica napus Reveals Homoeologous Exchanges between Subgenomes.</title>
        <authorList>
            <person name="Davis J.T."/>
        </authorList>
    </citation>
    <scope>NUCLEOTIDE SEQUENCE [LARGE SCALE GENOMIC DNA]</scope>
    <source>
        <strain evidence="2">cv. Da-Ae</strain>
        <tissue evidence="1">Seedling</tissue>
    </source>
</reference>
<evidence type="ECO:0000313" key="1">
    <source>
        <dbReference type="EMBL" id="KAH0879177.1"/>
    </source>
</evidence>
<sequence>MSEENKKESYHDFEKQRQSTNSIHLLLVSNSQILLDFLPTSQLPHDFISNFSFMVCVIERNFQNKTKQNKSIWELVSSVGTKLNPIKTQHNREIRPRENHRTRLSILESSQVRVDEITQSNSRTSVSRCSMEKLKMKKKRVHGIRISN</sequence>
<gene>
    <name evidence="1" type="ORF">HID58_066571</name>
</gene>
<name>A0ABQ7ZG12_BRANA</name>
<accession>A0ABQ7ZG12</accession>
<evidence type="ECO:0000313" key="2">
    <source>
        <dbReference type="Proteomes" id="UP000824890"/>
    </source>
</evidence>
<dbReference type="Proteomes" id="UP000824890">
    <property type="component" value="Unassembled WGS sequence"/>
</dbReference>
<keyword evidence="2" id="KW-1185">Reference proteome</keyword>
<protein>
    <submittedName>
        <fullName evidence="1">Uncharacterized protein</fullName>
    </submittedName>
</protein>
<organism evidence="1 2">
    <name type="scientific">Brassica napus</name>
    <name type="common">Rape</name>
    <dbReference type="NCBI Taxonomy" id="3708"/>
    <lineage>
        <taxon>Eukaryota</taxon>
        <taxon>Viridiplantae</taxon>
        <taxon>Streptophyta</taxon>
        <taxon>Embryophyta</taxon>
        <taxon>Tracheophyta</taxon>
        <taxon>Spermatophyta</taxon>
        <taxon>Magnoliopsida</taxon>
        <taxon>eudicotyledons</taxon>
        <taxon>Gunneridae</taxon>
        <taxon>Pentapetalae</taxon>
        <taxon>rosids</taxon>
        <taxon>malvids</taxon>
        <taxon>Brassicales</taxon>
        <taxon>Brassicaceae</taxon>
        <taxon>Brassiceae</taxon>
        <taxon>Brassica</taxon>
    </lineage>
</organism>